<evidence type="ECO:0000313" key="2">
    <source>
        <dbReference type="Proteomes" id="UP001500433"/>
    </source>
</evidence>
<name>A0ABP9EZZ2_9FLAO</name>
<accession>A0ABP9EZZ2</accession>
<dbReference type="NCBIfam" id="NF040656">
    <property type="entry name" value="GHMP_GYDIA"/>
    <property type="match status" value="1"/>
</dbReference>
<protein>
    <submittedName>
        <fullName evidence="1">GYDIA family GHMP kinase</fullName>
    </submittedName>
</protein>
<dbReference type="GO" id="GO:0016301">
    <property type="term" value="F:kinase activity"/>
    <property type="evidence" value="ECO:0007669"/>
    <property type="project" value="UniProtKB-KW"/>
</dbReference>
<keyword evidence="1" id="KW-0418">Kinase</keyword>
<dbReference type="InterPro" id="IPR047765">
    <property type="entry name" value="GHMP_GYDIA-like"/>
</dbReference>
<dbReference type="RefSeq" id="WP_345272700.1">
    <property type="nucleotide sequence ID" value="NZ_BAABJH010000001.1"/>
</dbReference>
<proteinExistence type="predicted"/>
<dbReference type="SUPFAM" id="SSF54211">
    <property type="entry name" value="Ribosomal protein S5 domain 2-like"/>
    <property type="match status" value="1"/>
</dbReference>
<reference evidence="2" key="1">
    <citation type="journal article" date="2019" name="Int. J. Syst. Evol. Microbiol.">
        <title>The Global Catalogue of Microorganisms (GCM) 10K type strain sequencing project: providing services to taxonomists for standard genome sequencing and annotation.</title>
        <authorList>
            <consortium name="The Broad Institute Genomics Platform"/>
            <consortium name="The Broad Institute Genome Sequencing Center for Infectious Disease"/>
            <person name="Wu L."/>
            <person name="Ma J."/>
        </authorList>
    </citation>
    <scope>NUCLEOTIDE SEQUENCE [LARGE SCALE GENOMIC DNA]</scope>
    <source>
        <strain evidence="2">JCM 18274</strain>
    </source>
</reference>
<dbReference type="InterPro" id="IPR020568">
    <property type="entry name" value="Ribosomal_Su5_D2-typ_SF"/>
</dbReference>
<dbReference type="Gene3D" id="3.30.230.10">
    <property type="match status" value="1"/>
</dbReference>
<dbReference type="InterPro" id="IPR014721">
    <property type="entry name" value="Ribsml_uS5_D2-typ_fold_subgr"/>
</dbReference>
<organism evidence="1 2">
    <name type="scientific">Flaviramulus aquimarinus</name>
    <dbReference type="NCBI Taxonomy" id="1170456"/>
    <lineage>
        <taxon>Bacteria</taxon>
        <taxon>Pseudomonadati</taxon>
        <taxon>Bacteroidota</taxon>
        <taxon>Flavobacteriia</taxon>
        <taxon>Flavobacteriales</taxon>
        <taxon>Flavobacteriaceae</taxon>
        <taxon>Flaviramulus</taxon>
    </lineage>
</organism>
<keyword evidence="2" id="KW-1185">Reference proteome</keyword>
<evidence type="ECO:0000313" key="1">
    <source>
        <dbReference type="EMBL" id="GAA4886647.1"/>
    </source>
</evidence>
<dbReference type="Proteomes" id="UP001500433">
    <property type="component" value="Unassembled WGS sequence"/>
</dbReference>
<gene>
    <name evidence="1" type="ORF">GCM10023311_07440</name>
</gene>
<dbReference type="EMBL" id="BAABJH010000001">
    <property type="protein sequence ID" value="GAA4886647.1"/>
    <property type="molecule type" value="Genomic_DNA"/>
</dbReference>
<comment type="caution">
    <text evidence="1">The sequence shown here is derived from an EMBL/GenBank/DDBJ whole genome shotgun (WGS) entry which is preliminary data.</text>
</comment>
<sequence length="344" mass="38881">MIRTDNRLRLSKEEQLSSTTENINHLTTVNSKNLNSNNKAATERSRSYSNGKLLLTGEYVVLDGALSLAIPTKYGQSLSIEPIEAPKLIWTSFDESGQVWFQDEFIIKQMVTSLTPKNDISDRLLQILNASKKLSPNFLNTDSGFKVTTTLDFPRHWGLGTSSTLLNNIAQWALIDAFQLLKQTFGGSGYDIACAQYNTPITYQLENSNPIIKQVVFNPPFIENLYFVHLNKKQNSRDGIKHYHDHKENSKSAIREINAITAQMTTCDTLNHFKTLMFQHETIISKLTKQTPVKNLLFNDFKGAIKSLGAWGGDFVLVASKENPTEYFKEKGFKTVVPYKEMAL</sequence>
<keyword evidence="1" id="KW-0808">Transferase</keyword>